<protein>
    <submittedName>
        <fullName evidence="2">Uncharacterized protein</fullName>
    </submittedName>
</protein>
<accession>A0A835QVF8</accession>
<organism evidence="2 3">
    <name type="scientific">Vanilla planifolia</name>
    <name type="common">Vanilla</name>
    <dbReference type="NCBI Taxonomy" id="51239"/>
    <lineage>
        <taxon>Eukaryota</taxon>
        <taxon>Viridiplantae</taxon>
        <taxon>Streptophyta</taxon>
        <taxon>Embryophyta</taxon>
        <taxon>Tracheophyta</taxon>
        <taxon>Spermatophyta</taxon>
        <taxon>Magnoliopsida</taxon>
        <taxon>Liliopsida</taxon>
        <taxon>Asparagales</taxon>
        <taxon>Orchidaceae</taxon>
        <taxon>Vanilloideae</taxon>
        <taxon>Vanilleae</taxon>
        <taxon>Vanilla</taxon>
    </lineage>
</organism>
<dbReference type="EMBL" id="JADCNM010000007">
    <property type="protein sequence ID" value="KAG0474552.1"/>
    <property type="molecule type" value="Genomic_DNA"/>
</dbReference>
<evidence type="ECO:0000256" key="1">
    <source>
        <dbReference type="SAM" id="MobiDB-lite"/>
    </source>
</evidence>
<proteinExistence type="predicted"/>
<dbReference type="AlphaFoldDB" id="A0A835QVF8"/>
<gene>
    <name evidence="2" type="ORF">HPP92_014238</name>
</gene>
<reference evidence="2 3" key="1">
    <citation type="journal article" date="2020" name="Nat. Food">
        <title>A phased Vanilla planifolia genome enables genetic improvement of flavour and production.</title>
        <authorList>
            <person name="Hasing T."/>
            <person name="Tang H."/>
            <person name="Brym M."/>
            <person name="Khazi F."/>
            <person name="Huang T."/>
            <person name="Chambers A.H."/>
        </authorList>
    </citation>
    <scope>NUCLEOTIDE SEQUENCE [LARGE SCALE GENOMIC DNA]</scope>
    <source>
        <tissue evidence="2">Leaf</tissue>
    </source>
</reference>
<sequence length="134" mass="13147">MGGKEEVESAAGVDRERARAGGYGCANDGLYGEAGELLSVGIVAIILFGAEAYHGCDVGAGAVGVEANGTPPAGDGGLGGGGGGGDRADEGTYDSFLGGGPSAVPNRVDGDVGGEDRAHVVLEVDKLRRAFVLL</sequence>
<comment type="caution">
    <text evidence="2">The sequence shown here is derived from an EMBL/GenBank/DDBJ whole genome shotgun (WGS) entry which is preliminary data.</text>
</comment>
<evidence type="ECO:0000313" key="2">
    <source>
        <dbReference type="EMBL" id="KAG0474552.1"/>
    </source>
</evidence>
<feature type="region of interest" description="Disordered" evidence="1">
    <location>
        <begin position="65"/>
        <end position="109"/>
    </location>
</feature>
<name>A0A835QVF8_VANPL</name>
<dbReference type="Proteomes" id="UP000639772">
    <property type="component" value="Chromosome 7"/>
</dbReference>
<feature type="compositionally biased region" description="Gly residues" evidence="1">
    <location>
        <begin position="74"/>
        <end position="85"/>
    </location>
</feature>
<evidence type="ECO:0000313" key="3">
    <source>
        <dbReference type="Proteomes" id="UP000639772"/>
    </source>
</evidence>